<dbReference type="Proteomes" id="UP001143543">
    <property type="component" value="Unassembled WGS sequence"/>
</dbReference>
<name>A0ABQ5MKB7_9FLAO</name>
<feature type="transmembrane region" description="Helical" evidence="1">
    <location>
        <begin position="49"/>
        <end position="69"/>
    </location>
</feature>
<feature type="transmembrane region" description="Helical" evidence="1">
    <location>
        <begin position="20"/>
        <end position="37"/>
    </location>
</feature>
<protein>
    <submittedName>
        <fullName evidence="2">Uncharacterized protein</fullName>
    </submittedName>
</protein>
<organism evidence="2 3">
    <name type="scientific">Neptunitalea lumnitzerae</name>
    <dbReference type="NCBI Taxonomy" id="2965509"/>
    <lineage>
        <taxon>Bacteria</taxon>
        <taxon>Pseudomonadati</taxon>
        <taxon>Bacteroidota</taxon>
        <taxon>Flavobacteriia</taxon>
        <taxon>Flavobacteriales</taxon>
        <taxon>Flavobacteriaceae</taxon>
        <taxon>Neptunitalea</taxon>
    </lineage>
</organism>
<sequence>MFLSIDGWKTDKIKIDNMKLFYIFFFASINLLLFSFMTQKLKLNDRLKAMFAIYILGMIIVHFVNPFGLSIPNKLFFILLGFSTVLIVFYIMPKIVILFNDLQQDELLYKWYEFWMTYVIYTLIFVFQCATIIQN</sequence>
<keyword evidence="3" id="KW-1185">Reference proteome</keyword>
<feature type="transmembrane region" description="Helical" evidence="1">
    <location>
        <begin position="111"/>
        <end position="133"/>
    </location>
</feature>
<accession>A0ABQ5MKB7</accession>
<keyword evidence="1" id="KW-0812">Transmembrane</keyword>
<keyword evidence="1" id="KW-1133">Transmembrane helix</keyword>
<comment type="caution">
    <text evidence="2">The sequence shown here is derived from an EMBL/GenBank/DDBJ whole genome shotgun (WGS) entry which is preliminary data.</text>
</comment>
<proteinExistence type="predicted"/>
<evidence type="ECO:0000256" key="1">
    <source>
        <dbReference type="SAM" id="Phobius"/>
    </source>
</evidence>
<keyword evidence="1" id="KW-0472">Membrane</keyword>
<reference evidence="2" key="1">
    <citation type="submission" date="2022-07" db="EMBL/GenBank/DDBJ databases">
        <title>Taxonomy of Novel Oxalotrophic and Methylotrophic Bacteria.</title>
        <authorList>
            <person name="Sahin N."/>
            <person name="Tani A."/>
        </authorList>
    </citation>
    <scope>NUCLEOTIDE SEQUENCE</scope>
    <source>
        <strain evidence="2">Y10</strain>
    </source>
</reference>
<gene>
    <name evidence="2" type="ORF">Y10_22260</name>
</gene>
<evidence type="ECO:0000313" key="3">
    <source>
        <dbReference type="Proteomes" id="UP001143543"/>
    </source>
</evidence>
<evidence type="ECO:0000313" key="2">
    <source>
        <dbReference type="EMBL" id="GLB49858.1"/>
    </source>
</evidence>
<feature type="transmembrane region" description="Helical" evidence="1">
    <location>
        <begin position="75"/>
        <end position="99"/>
    </location>
</feature>
<dbReference type="EMBL" id="BRVO01000002">
    <property type="protein sequence ID" value="GLB49858.1"/>
    <property type="molecule type" value="Genomic_DNA"/>
</dbReference>